<dbReference type="Proteomes" id="UP000885806">
    <property type="component" value="Unassembled WGS sequence"/>
</dbReference>
<protein>
    <recommendedName>
        <fullName evidence="4">ABC transporter permease</fullName>
    </recommendedName>
</protein>
<accession>A0A7V5NWY5</accession>
<evidence type="ECO:0000256" key="2">
    <source>
        <dbReference type="SAM" id="Phobius"/>
    </source>
</evidence>
<evidence type="ECO:0000256" key="1">
    <source>
        <dbReference type="SAM" id="MobiDB-lite"/>
    </source>
</evidence>
<feature type="compositionally biased region" description="Polar residues" evidence="1">
    <location>
        <begin position="67"/>
        <end position="90"/>
    </location>
</feature>
<reference evidence="3" key="1">
    <citation type="journal article" date="2020" name="mSystems">
        <title>Genome- and Community-Level Interaction Insights into Carbon Utilization and Element Cycling Functions of Hydrothermarchaeota in Hydrothermal Sediment.</title>
        <authorList>
            <person name="Zhou Z."/>
            <person name="Liu Y."/>
            <person name="Xu W."/>
            <person name="Pan J."/>
            <person name="Luo Z.H."/>
            <person name="Li M."/>
        </authorList>
    </citation>
    <scope>NUCLEOTIDE SEQUENCE [LARGE SCALE GENOMIC DNA]</scope>
    <source>
        <strain evidence="3">HyVt-538</strain>
    </source>
</reference>
<dbReference type="AlphaFoldDB" id="A0A7V5NWY5"/>
<name>A0A7V5NWY5_9PROT</name>
<dbReference type="EMBL" id="DROP01000172">
    <property type="protein sequence ID" value="HHI88812.1"/>
    <property type="molecule type" value="Genomic_DNA"/>
</dbReference>
<evidence type="ECO:0000313" key="3">
    <source>
        <dbReference type="EMBL" id="HHI88812.1"/>
    </source>
</evidence>
<keyword evidence="2" id="KW-1133">Transmembrane helix</keyword>
<feature type="transmembrane region" description="Helical" evidence="2">
    <location>
        <begin position="247"/>
        <end position="273"/>
    </location>
</feature>
<feature type="transmembrane region" description="Helical" evidence="2">
    <location>
        <begin position="23"/>
        <end position="45"/>
    </location>
</feature>
<gene>
    <name evidence="3" type="ORF">ENK01_02565</name>
</gene>
<keyword evidence="2" id="KW-0812">Transmembrane</keyword>
<proteinExistence type="predicted"/>
<organism evidence="3">
    <name type="scientific">Hellea balneolensis</name>
    <dbReference type="NCBI Taxonomy" id="287478"/>
    <lineage>
        <taxon>Bacteria</taxon>
        <taxon>Pseudomonadati</taxon>
        <taxon>Pseudomonadota</taxon>
        <taxon>Alphaproteobacteria</taxon>
        <taxon>Maricaulales</taxon>
        <taxon>Robiginitomaculaceae</taxon>
        <taxon>Hellea</taxon>
    </lineage>
</organism>
<feature type="transmembrane region" description="Helical" evidence="2">
    <location>
        <begin position="194"/>
        <end position="214"/>
    </location>
</feature>
<feature type="region of interest" description="Disordered" evidence="1">
    <location>
        <begin position="63"/>
        <end position="93"/>
    </location>
</feature>
<keyword evidence="2" id="KW-0472">Membrane</keyword>
<sequence length="326" mass="35283">MSRQADARPRPLFETRRKEDRPLFMVLVALSFLGAVMSLIMLGGLHASEHWRNALDKNISIMIRPQPGQTPTPSTEQADNRTDGQQTGRQQAGEALKMQARKAERILHGYPQIANVTIKPESYTKDLLKPWLGQTALPQDMPLPVLLDVRLKAGARLDTARVGADFAKAGIQADIEAHSRWAGQIRRTLGMLKLLAFLSLALVYGAIGAAAVFASRAAINSHHRVIEVLHQVGAPPSVSARLLSTRLAIFGFKAALAGVLGAIVLVFLARIALSFGGPAGHLLFPEPGLGLHDAALVLLSPFVFAGLIFVLAWRTVVATLNEEIYP</sequence>
<comment type="caution">
    <text evidence="3">The sequence shown here is derived from an EMBL/GenBank/DDBJ whole genome shotgun (WGS) entry which is preliminary data.</text>
</comment>
<evidence type="ECO:0008006" key="4">
    <source>
        <dbReference type="Google" id="ProtNLM"/>
    </source>
</evidence>
<feature type="transmembrane region" description="Helical" evidence="2">
    <location>
        <begin position="294"/>
        <end position="313"/>
    </location>
</feature>